<evidence type="ECO:0000256" key="2">
    <source>
        <dbReference type="ARBA" id="ARBA00022908"/>
    </source>
</evidence>
<dbReference type="InterPro" id="IPR002104">
    <property type="entry name" value="Integrase_catalytic"/>
</dbReference>
<evidence type="ECO:0000256" key="1">
    <source>
        <dbReference type="ARBA" id="ARBA00008857"/>
    </source>
</evidence>
<accession>A0A1G9XS56</accession>
<comment type="similarity">
    <text evidence="1">Belongs to the 'phage' integrase family.</text>
</comment>
<evidence type="ECO:0000256" key="3">
    <source>
        <dbReference type="ARBA" id="ARBA00023172"/>
    </source>
</evidence>
<keyword evidence="6" id="KW-1185">Reference proteome</keyword>
<dbReference type="EMBL" id="FNHS01000005">
    <property type="protein sequence ID" value="SDM99659.1"/>
    <property type="molecule type" value="Genomic_DNA"/>
</dbReference>
<dbReference type="GO" id="GO:0003677">
    <property type="term" value="F:DNA binding"/>
    <property type="evidence" value="ECO:0007669"/>
    <property type="project" value="InterPro"/>
</dbReference>
<keyword evidence="3" id="KW-0233">DNA recombination</keyword>
<gene>
    <name evidence="5" type="ORF">SAMN05216360_10513</name>
</gene>
<dbReference type="Pfam" id="PF00589">
    <property type="entry name" value="Phage_integrase"/>
    <property type="match status" value="1"/>
</dbReference>
<dbReference type="SUPFAM" id="SSF56349">
    <property type="entry name" value="DNA breaking-rejoining enzymes"/>
    <property type="match status" value="1"/>
</dbReference>
<protein>
    <submittedName>
        <fullName evidence="5">Phage integrase family protein</fullName>
    </submittedName>
</protein>
<sequence>MILTAARSGETRRLSWGEVDLAAALWTIPAERMKAGRLHRVPLAAPALAILAAVRPDCAGPSDLVFPSRAETPISDMARAMVLRGADPNGFTIHRFRSSFRGWVTEETDFPGVLAEAALAHLVGDETARAYRRGDTLEKRRHLMDA</sequence>
<evidence type="ECO:0000313" key="5">
    <source>
        <dbReference type="EMBL" id="SDM99659.1"/>
    </source>
</evidence>
<reference evidence="6" key="1">
    <citation type="submission" date="2016-10" db="EMBL/GenBank/DDBJ databases">
        <authorList>
            <person name="Varghese N."/>
            <person name="Submissions S."/>
        </authorList>
    </citation>
    <scope>NUCLEOTIDE SEQUENCE [LARGE SCALE GENOMIC DNA]</scope>
    <source>
        <strain evidence="6">BL47</strain>
    </source>
</reference>
<evidence type="ECO:0000313" key="6">
    <source>
        <dbReference type="Proteomes" id="UP000198704"/>
    </source>
</evidence>
<feature type="domain" description="Tyr recombinase" evidence="4">
    <location>
        <begin position="1"/>
        <end position="144"/>
    </location>
</feature>
<dbReference type="GO" id="GO:0006310">
    <property type="term" value="P:DNA recombination"/>
    <property type="evidence" value="ECO:0007669"/>
    <property type="project" value="UniProtKB-KW"/>
</dbReference>
<dbReference type="PANTHER" id="PTHR30629">
    <property type="entry name" value="PROPHAGE INTEGRASE"/>
    <property type="match status" value="1"/>
</dbReference>
<name>A0A1G9XS56_9HYPH</name>
<dbReference type="InterPro" id="IPR011010">
    <property type="entry name" value="DNA_brk_join_enz"/>
</dbReference>
<dbReference type="InterPro" id="IPR013762">
    <property type="entry name" value="Integrase-like_cat_sf"/>
</dbReference>
<dbReference type="PANTHER" id="PTHR30629:SF2">
    <property type="entry name" value="PROPHAGE INTEGRASE INTS-RELATED"/>
    <property type="match status" value="1"/>
</dbReference>
<dbReference type="Gene3D" id="1.10.443.10">
    <property type="entry name" value="Intergrase catalytic core"/>
    <property type="match status" value="1"/>
</dbReference>
<dbReference type="GO" id="GO:0015074">
    <property type="term" value="P:DNA integration"/>
    <property type="evidence" value="ECO:0007669"/>
    <property type="project" value="UniProtKB-KW"/>
</dbReference>
<dbReference type="AlphaFoldDB" id="A0A1G9XS56"/>
<dbReference type="InterPro" id="IPR050808">
    <property type="entry name" value="Phage_Integrase"/>
</dbReference>
<dbReference type="Proteomes" id="UP000198704">
    <property type="component" value="Unassembled WGS sequence"/>
</dbReference>
<dbReference type="PROSITE" id="PS51898">
    <property type="entry name" value="TYR_RECOMBINASE"/>
    <property type="match status" value="1"/>
</dbReference>
<organism evidence="5 6">
    <name type="scientific">Methylobacterium phyllostachyos</name>
    <dbReference type="NCBI Taxonomy" id="582672"/>
    <lineage>
        <taxon>Bacteria</taxon>
        <taxon>Pseudomonadati</taxon>
        <taxon>Pseudomonadota</taxon>
        <taxon>Alphaproteobacteria</taxon>
        <taxon>Hyphomicrobiales</taxon>
        <taxon>Methylobacteriaceae</taxon>
        <taxon>Methylobacterium</taxon>
    </lineage>
</organism>
<keyword evidence="2" id="KW-0229">DNA integration</keyword>
<proteinExistence type="inferred from homology"/>
<dbReference type="STRING" id="582672.SAMN05216360_10513"/>
<evidence type="ECO:0000259" key="4">
    <source>
        <dbReference type="PROSITE" id="PS51898"/>
    </source>
</evidence>